<evidence type="ECO:0000259" key="9">
    <source>
        <dbReference type="Pfam" id="PF07887"/>
    </source>
</evidence>
<evidence type="ECO:0000256" key="7">
    <source>
        <dbReference type="ARBA" id="ARBA00023242"/>
    </source>
</evidence>
<evidence type="ECO:0000256" key="2">
    <source>
        <dbReference type="ARBA" id="ARBA00007214"/>
    </source>
</evidence>
<keyword evidence="4" id="KW-0238">DNA-binding</keyword>
<comment type="subcellular location">
    <subcellularLocation>
        <location evidence="1">Nucleus</location>
    </subcellularLocation>
</comment>
<keyword evidence="6" id="KW-0804">Transcription</keyword>
<dbReference type="Pfam" id="PF20451">
    <property type="entry name" value="Calmod_bind_M"/>
    <property type="match status" value="1"/>
</dbReference>
<evidence type="ECO:0000259" key="10">
    <source>
        <dbReference type="Pfam" id="PF20451"/>
    </source>
</evidence>
<keyword evidence="3" id="KW-0805">Transcription regulation</keyword>
<dbReference type="InterPro" id="IPR012416">
    <property type="entry name" value="CBP60"/>
</dbReference>
<comment type="caution">
    <text evidence="12">The sequence shown here is derived from an EMBL/GenBank/DDBJ whole genome shotgun (WGS) entry which is preliminary data.</text>
</comment>
<dbReference type="InterPro" id="IPR046829">
    <property type="entry name" value="Calmod_bind_C"/>
</dbReference>
<sequence>MAIPIDHRLVCIHGLRCLKSRIYTNTPLLAQSNRGIEIVICNDAQIITSGPLASLRVEIVALESNHSCKGAWTEEDFDCQIRKSRDGQGSVLDGECLVELVSGRASLGNIHFKERSTWARSREFVLAARVCRSDNVGGPRVEEAFMHPPVMVLVERSKANEKTSHPKLNDRVHDWKGTARHGAYDKRLEKENIHTVQDFLKALNKDSDKLCQILEIKSKKRSSWEAVVRHARECDLGDNHELKSYKVEMENVKLFFNCIDDLVGAEFHDCFIAKDKFGERQKVTCAEQFCSVENLSLCGCGADRAPDNSLGDANRNAAEQSAPAPSPQGSEGTNDELGFRFDELGITPSDVLDESIHGIPLKCSVYEQVQINAVWYDPLYSYL</sequence>
<evidence type="ECO:0000256" key="5">
    <source>
        <dbReference type="ARBA" id="ARBA00023159"/>
    </source>
</evidence>
<dbReference type="PANTHER" id="PTHR31713">
    <property type="entry name" value="OS02G0177800 PROTEIN"/>
    <property type="match status" value="1"/>
</dbReference>
<evidence type="ECO:0000256" key="8">
    <source>
        <dbReference type="SAM" id="MobiDB-lite"/>
    </source>
</evidence>
<reference evidence="12" key="1">
    <citation type="submission" date="2020-07" db="EMBL/GenBank/DDBJ databases">
        <title>Genome sequence and genetic diversity analysis of an under-domesticated orphan crop, white fonio (Digitaria exilis).</title>
        <authorList>
            <person name="Bennetzen J.L."/>
            <person name="Chen S."/>
            <person name="Ma X."/>
            <person name="Wang X."/>
            <person name="Yssel A.E.J."/>
            <person name="Chaluvadi S.R."/>
            <person name="Johnson M."/>
            <person name="Gangashetty P."/>
            <person name="Hamidou F."/>
            <person name="Sanogo M.D."/>
            <person name="Zwaenepoel A."/>
            <person name="Wallace J."/>
            <person name="Van De Peer Y."/>
            <person name="Van Deynze A."/>
        </authorList>
    </citation>
    <scope>NUCLEOTIDE SEQUENCE</scope>
    <source>
        <tissue evidence="12">Leaves</tissue>
    </source>
</reference>
<evidence type="ECO:0000313" key="13">
    <source>
        <dbReference type="Proteomes" id="UP000636709"/>
    </source>
</evidence>
<dbReference type="GO" id="GO:0080142">
    <property type="term" value="P:regulation of salicylic acid biosynthetic process"/>
    <property type="evidence" value="ECO:0007669"/>
    <property type="project" value="TreeGrafter"/>
</dbReference>
<evidence type="ECO:0000256" key="6">
    <source>
        <dbReference type="ARBA" id="ARBA00023163"/>
    </source>
</evidence>
<dbReference type="GO" id="GO:0043565">
    <property type="term" value="F:sequence-specific DNA binding"/>
    <property type="evidence" value="ECO:0007669"/>
    <property type="project" value="TreeGrafter"/>
</dbReference>
<dbReference type="PANTHER" id="PTHR31713:SF10">
    <property type="entry name" value="EXPRESSED PROTEIN"/>
    <property type="match status" value="1"/>
</dbReference>
<feature type="domain" description="Calmodulin binding protein-like N-terminal" evidence="9">
    <location>
        <begin position="18"/>
        <end position="148"/>
    </location>
</feature>
<accession>A0A835FPC3</accession>
<comment type="similarity">
    <text evidence="2">Belongs to the plant ACBP60 protein family.</text>
</comment>
<dbReference type="Proteomes" id="UP000636709">
    <property type="component" value="Unassembled WGS sequence"/>
</dbReference>
<feature type="domain" description="Calmodulin binding protein central" evidence="10">
    <location>
        <begin position="168"/>
        <end position="234"/>
    </location>
</feature>
<dbReference type="Pfam" id="PF07887">
    <property type="entry name" value="Calmodulin_bind"/>
    <property type="match status" value="1"/>
</dbReference>
<dbReference type="InterPro" id="IPR046831">
    <property type="entry name" value="Calmodulin_bind_N"/>
</dbReference>
<proteinExistence type="inferred from homology"/>
<dbReference type="Pfam" id="PF20452">
    <property type="entry name" value="Calmod_bind_C"/>
    <property type="match status" value="1"/>
</dbReference>
<dbReference type="OrthoDB" id="626385at2759"/>
<evidence type="ECO:0000259" key="11">
    <source>
        <dbReference type="Pfam" id="PF20452"/>
    </source>
</evidence>
<feature type="region of interest" description="Disordered" evidence="8">
    <location>
        <begin position="311"/>
        <end position="334"/>
    </location>
</feature>
<dbReference type="AlphaFoldDB" id="A0A835FPC3"/>
<name>A0A835FPC3_9POAL</name>
<evidence type="ECO:0000256" key="1">
    <source>
        <dbReference type="ARBA" id="ARBA00004123"/>
    </source>
</evidence>
<keyword evidence="13" id="KW-1185">Reference proteome</keyword>
<organism evidence="12 13">
    <name type="scientific">Digitaria exilis</name>
    <dbReference type="NCBI Taxonomy" id="1010633"/>
    <lineage>
        <taxon>Eukaryota</taxon>
        <taxon>Viridiplantae</taxon>
        <taxon>Streptophyta</taxon>
        <taxon>Embryophyta</taxon>
        <taxon>Tracheophyta</taxon>
        <taxon>Spermatophyta</taxon>
        <taxon>Magnoliopsida</taxon>
        <taxon>Liliopsida</taxon>
        <taxon>Poales</taxon>
        <taxon>Poaceae</taxon>
        <taxon>PACMAD clade</taxon>
        <taxon>Panicoideae</taxon>
        <taxon>Panicodae</taxon>
        <taxon>Paniceae</taxon>
        <taxon>Anthephorinae</taxon>
        <taxon>Digitaria</taxon>
    </lineage>
</organism>
<keyword evidence="7" id="KW-0539">Nucleus</keyword>
<dbReference type="GO" id="GO:0005634">
    <property type="term" value="C:nucleus"/>
    <property type="evidence" value="ECO:0007669"/>
    <property type="project" value="UniProtKB-SubCell"/>
</dbReference>
<feature type="compositionally biased region" description="Low complexity" evidence="8">
    <location>
        <begin position="317"/>
        <end position="332"/>
    </location>
</feature>
<dbReference type="InterPro" id="IPR046830">
    <property type="entry name" value="Calmod_bind_M"/>
</dbReference>
<gene>
    <name evidence="12" type="ORF">HU200_006301</name>
</gene>
<protein>
    <submittedName>
        <fullName evidence="12">Uncharacterized protein</fullName>
    </submittedName>
</protein>
<evidence type="ECO:0000256" key="4">
    <source>
        <dbReference type="ARBA" id="ARBA00023125"/>
    </source>
</evidence>
<feature type="domain" description="Calmodulin binding protein C-terminal" evidence="11">
    <location>
        <begin position="242"/>
        <end position="283"/>
    </location>
</feature>
<dbReference type="GO" id="GO:0005516">
    <property type="term" value="F:calmodulin binding"/>
    <property type="evidence" value="ECO:0007669"/>
    <property type="project" value="InterPro"/>
</dbReference>
<dbReference type="EMBL" id="JACEFO010000430">
    <property type="protein sequence ID" value="KAF8769695.1"/>
    <property type="molecule type" value="Genomic_DNA"/>
</dbReference>
<evidence type="ECO:0000256" key="3">
    <source>
        <dbReference type="ARBA" id="ARBA00023015"/>
    </source>
</evidence>
<evidence type="ECO:0000313" key="12">
    <source>
        <dbReference type="EMBL" id="KAF8769695.1"/>
    </source>
</evidence>
<dbReference type="GO" id="GO:0003700">
    <property type="term" value="F:DNA-binding transcription factor activity"/>
    <property type="evidence" value="ECO:0007669"/>
    <property type="project" value="TreeGrafter"/>
</dbReference>
<keyword evidence="5" id="KW-0010">Activator</keyword>